<evidence type="ECO:0000256" key="4">
    <source>
        <dbReference type="ARBA" id="ARBA00004472"/>
    </source>
</evidence>
<dbReference type="GO" id="GO:0000139">
    <property type="term" value="C:Golgi membrane"/>
    <property type="evidence" value="ECO:0007669"/>
    <property type="project" value="UniProtKB-SubCell"/>
</dbReference>
<evidence type="ECO:0000256" key="11">
    <source>
        <dbReference type="ARBA" id="ARBA00022989"/>
    </source>
</evidence>
<evidence type="ECO:0000259" key="20">
    <source>
        <dbReference type="PROSITE" id="PS51914"/>
    </source>
</evidence>
<dbReference type="RefSeq" id="XP_004024233.1">
    <property type="nucleotide sequence ID" value="XM_004024184.1"/>
</dbReference>
<dbReference type="InParanoid" id="G0R5A4"/>
<dbReference type="GO" id="GO:0034045">
    <property type="term" value="C:phagophore assembly site membrane"/>
    <property type="evidence" value="ECO:0007669"/>
    <property type="project" value="UniProtKB-SubCell"/>
</dbReference>
<evidence type="ECO:0000313" key="22">
    <source>
        <dbReference type="Proteomes" id="UP000008983"/>
    </source>
</evidence>
<comment type="similarity">
    <text evidence="5">Belongs to the ATG27 family.</text>
</comment>
<evidence type="ECO:0000256" key="8">
    <source>
        <dbReference type="ARBA" id="ARBA00022692"/>
    </source>
</evidence>
<keyword evidence="12" id="KW-0072">Autophagy</keyword>
<dbReference type="GeneID" id="14903420"/>
<keyword evidence="9" id="KW-0732">Signal</keyword>
<keyword evidence="7" id="KW-0813">Transport</keyword>
<feature type="coiled-coil region" evidence="18">
    <location>
        <begin position="14"/>
        <end position="48"/>
    </location>
</feature>
<proteinExistence type="inferred from homology"/>
<keyword evidence="17" id="KW-0968">Cytoplasmic vesicle</keyword>
<dbReference type="Pfam" id="PF09451">
    <property type="entry name" value="ATG27"/>
    <property type="match status" value="1"/>
</dbReference>
<dbReference type="InterPro" id="IPR044865">
    <property type="entry name" value="MRH_dom"/>
</dbReference>
<keyword evidence="11 19" id="KW-1133">Transmembrane helix</keyword>
<evidence type="ECO:0000256" key="5">
    <source>
        <dbReference type="ARBA" id="ARBA00005363"/>
    </source>
</evidence>
<dbReference type="GO" id="GO:0030659">
    <property type="term" value="C:cytoplasmic vesicle membrane"/>
    <property type="evidence" value="ECO:0007669"/>
    <property type="project" value="UniProtKB-SubCell"/>
</dbReference>
<keyword evidence="18" id="KW-0175">Coiled coil</keyword>
<evidence type="ECO:0000256" key="12">
    <source>
        <dbReference type="ARBA" id="ARBA00023006"/>
    </source>
</evidence>
<keyword evidence="14" id="KW-0496">Mitochondrion</keyword>
<evidence type="ECO:0000256" key="17">
    <source>
        <dbReference type="ARBA" id="ARBA00023329"/>
    </source>
</evidence>
<dbReference type="eggNOG" id="ENOG502SFMA">
    <property type="taxonomic scope" value="Eukaryota"/>
</dbReference>
<dbReference type="GO" id="GO:0006914">
    <property type="term" value="P:autophagy"/>
    <property type="evidence" value="ECO:0007669"/>
    <property type="project" value="UniProtKB-KW"/>
</dbReference>
<dbReference type="GO" id="GO:0015031">
    <property type="term" value="P:protein transport"/>
    <property type="evidence" value="ECO:0007669"/>
    <property type="project" value="UniProtKB-KW"/>
</dbReference>
<feature type="domain" description="MRH" evidence="20">
    <location>
        <begin position="167"/>
        <end position="332"/>
    </location>
</feature>
<dbReference type="GO" id="GO:0031966">
    <property type="term" value="C:mitochondrial membrane"/>
    <property type="evidence" value="ECO:0007669"/>
    <property type="project" value="UniProtKB-SubCell"/>
</dbReference>
<dbReference type="InterPro" id="IPR009011">
    <property type="entry name" value="Man6P_isomerase_rcpt-bd_dom_sf"/>
</dbReference>
<keyword evidence="16" id="KW-1015">Disulfide bond</keyword>
<evidence type="ECO:0000256" key="15">
    <source>
        <dbReference type="ARBA" id="ARBA00023136"/>
    </source>
</evidence>
<dbReference type="PANTHER" id="PTHR15071">
    <property type="entry name" value="MANNOSE-6-PHOSPHATE RECEPTOR FAMILY MEMBER"/>
    <property type="match status" value="1"/>
</dbReference>
<evidence type="ECO:0000256" key="13">
    <source>
        <dbReference type="ARBA" id="ARBA00023034"/>
    </source>
</evidence>
<evidence type="ECO:0000256" key="14">
    <source>
        <dbReference type="ARBA" id="ARBA00023128"/>
    </source>
</evidence>
<keyword evidence="10" id="KW-0653">Protein transport</keyword>
<keyword evidence="8 19" id="KW-0812">Transmembrane</keyword>
<accession>G0R5A4</accession>
<evidence type="ECO:0000256" key="6">
    <source>
        <dbReference type="ARBA" id="ARBA00013776"/>
    </source>
</evidence>
<name>G0R5A4_ICHMU</name>
<evidence type="ECO:0000256" key="1">
    <source>
        <dbReference type="ARBA" id="ARBA00004304"/>
    </source>
</evidence>
<feature type="transmembrane region" description="Helical" evidence="19">
    <location>
        <begin position="326"/>
        <end position="347"/>
    </location>
</feature>
<sequence length="414" mass="46848">MAPLLSAFASLNQKENFNQVLNQLEVLFQNLEKDLNQALSDAISVELERKQAYESIKTQYSKFREQLVDEQNHLEQYIEIMQSCVQKEQEIIDQAAEKISHNKNALEHAANMCISFEKSFQSATQGRNEEIDILLKLEAFVLQQADVFGQYIGDDFQEIFLSRQDSNICKWTDLNNNVFDLSPLRKSDKYVVSDETSGLGSFELIYVLNICQPVKCKQQDAAVYEGLKVLDQIIEDCDIIAYQQNAIFSHIDNDPHKGVSLLFQGDTCALAPSIKYDENNNLVATQPKQSDQKKKAIINIECSTVEEPNFRIDSSDQCNLQFFIKSPYGCIGGASVLALLFAGYIFLGSYINKSKYGLTGSEAFPNFLFWQDFPYLVNDGVKFSIFQATAGLRIVKEKFGGYKDRGIQAGYNTI</sequence>
<evidence type="ECO:0000313" key="21">
    <source>
        <dbReference type="EMBL" id="EGR27349.1"/>
    </source>
</evidence>
<dbReference type="AlphaFoldDB" id="G0R5A4"/>
<dbReference type="PANTHER" id="PTHR15071:SF13">
    <property type="entry name" value="AUTOPHAGY-RELATED PROTEIN 27"/>
    <property type="match status" value="1"/>
</dbReference>
<dbReference type="EMBL" id="GL984365">
    <property type="protein sequence ID" value="EGR27349.1"/>
    <property type="molecule type" value="Genomic_DNA"/>
</dbReference>
<dbReference type="Gene3D" id="2.70.130.10">
    <property type="entry name" value="Mannose-6-phosphate receptor binding domain"/>
    <property type="match status" value="1"/>
</dbReference>
<gene>
    <name evidence="21" type="ORF">IMG5_197340</name>
</gene>
<dbReference type="OrthoDB" id="10252009at2759"/>
<evidence type="ECO:0000256" key="16">
    <source>
        <dbReference type="ARBA" id="ARBA00023157"/>
    </source>
</evidence>
<dbReference type="SUPFAM" id="SSF50911">
    <property type="entry name" value="Mannose 6-phosphate receptor domain"/>
    <property type="match status" value="1"/>
</dbReference>
<comment type="subcellular location">
    <subcellularLocation>
        <location evidence="2">Cytoplasmic vesicle membrane</location>
        <topology evidence="2">Single-pass type I membrane protein</topology>
    </subcellularLocation>
    <subcellularLocation>
        <location evidence="3">Golgi apparatus membrane</location>
    </subcellularLocation>
    <subcellularLocation>
        <location evidence="1">Mitochondrion membrane</location>
        <topology evidence="1">Single-pass membrane protein</topology>
    </subcellularLocation>
    <subcellularLocation>
        <location evidence="4">Preautophagosomal structure membrane</location>
        <topology evidence="4">Single-pass type I membrane protein</topology>
    </subcellularLocation>
</comment>
<evidence type="ECO:0000256" key="9">
    <source>
        <dbReference type="ARBA" id="ARBA00022729"/>
    </source>
</evidence>
<keyword evidence="22" id="KW-1185">Reference proteome</keyword>
<evidence type="ECO:0000256" key="18">
    <source>
        <dbReference type="SAM" id="Coils"/>
    </source>
</evidence>
<reference evidence="21 22" key="1">
    <citation type="submission" date="2011-07" db="EMBL/GenBank/DDBJ databases">
        <authorList>
            <person name="Coyne R."/>
            <person name="Brami D."/>
            <person name="Johnson J."/>
            <person name="Hostetler J."/>
            <person name="Hannick L."/>
            <person name="Clark T."/>
            <person name="Cassidy-Hanley D."/>
            <person name="Inman J."/>
        </authorList>
    </citation>
    <scope>NUCLEOTIDE SEQUENCE [LARGE SCALE GENOMIC DNA]</scope>
    <source>
        <strain evidence="21 22">G5</strain>
    </source>
</reference>
<evidence type="ECO:0000256" key="10">
    <source>
        <dbReference type="ARBA" id="ARBA00022927"/>
    </source>
</evidence>
<keyword evidence="13" id="KW-0333">Golgi apparatus</keyword>
<dbReference type="InterPro" id="IPR018939">
    <property type="entry name" value="Autophagy-rel_prot_27"/>
</dbReference>
<organism evidence="21 22">
    <name type="scientific">Ichthyophthirius multifiliis</name>
    <name type="common">White spot disease agent</name>
    <name type="synonym">Ich</name>
    <dbReference type="NCBI Taxonomy" id="5932"/>
    <lineage>
        <taxon>Eukaryota</taxon>
        <taxon>Sar</taxon>
        <taxon>Alveolata</taxon>
        <taxon>Ciliophora</taxon>
        <taxon>Intramacronucleata</taxon>
        <taxon>Oligohymenophorea</taxon>
        <taxon>Hymenostomatida</taxon>
        <taxon>Ophryoglenina</taxon>
        <taxon>Ichthyophthirius</taxon>
    </lineage>
</organism>
<keyword evidence="15 19" id="KW-0472">Membrane</keyword>
<evidence type="ECO:0000256" key="2">
    <source>
        <dbReference type="ARBA" id="ARBA00004358"/>
    </source>
</evidence>
<protein>
    <recommendedName>
        <fullName evidence="6">Autophagy-related protein 27</fullName>
    </recommendedName>
</protein>
<dbReference type="PROSITE" id="PS51914">
    <property type="entry name" value="MRH"/>
    <property type="match status" value="1"/>
</dbReference>
<dbReference type="Proteomes" id="UP000008983">
    <property type="component" value="Unassembled WGS sequence"/>
</dbReference>
<evidence type="ECO:0000256" key="19">
    <source>
        <dbReference type="SAM" id="Phobius"/>
    </source>
</evidence>
<evidence type="ECO:0000256" key="3">
    <source>
        <dbReference type="ARBA" id="ARBA00004394"/>
    </source>
</evidence>
<evidence type="ECO:0000256" key="7">
    <source>
        <dbReference type="ARBA" id="ARBA00022448"/>
    </source>
</evidence>